<keyword evidence="1" id="KW-0472">Membrane</keyword>
<dbReference type="AlphaFoldDB" id="A0A7X6DKL8"/>
<keyword evidence="1" id="KW-1133">Transmembrane helix</keyword>
<keyword evidence="3" id="KW-1185">Reference proteome</keyword>
<protein>
    <submittedName>
        <fullName evidence="2">Uncharacterized protein</fullName>
    </submittedName>
</protein>
<dbReference type="Proteomes" id="UP000521868">
    <property type="component" value="Unassembled WGS sequence"/>
</dbReference>
<organism evidence="2 3">
    <name type="scientific">Ramlibacter lithotrophicus</name>
    <dbReference type="NCBI Taxonomy" id="2606681"/>
    <lineage>
        <taxon>Bacteria</taxon>
        <taxon>Pseudomonadati</taxon>
        <taxon>Pseudomonadota</taxon>
        <taxon>Betaproteobacteria</taxon>
        <taxon>Burkholderiales</taxon>
        <taxon>Comamonadaceae</taxon>
        <taxon>Ramlibacter</taxon>
    </lineage>
</organism>
<dbReference type="EMBL" id="VTOX01000012">
    <property type="protein sequence ID" value="NKE68824.1"/>
    <property type="molecule type" value="Genomic_DNA"/>
</dbReference>
<evidence type="ECO:0000256" key="1">
    <source>
        <dbReference type="SAM" id="Phobius"/>
    </source>
</evidence>
<name>A0A7X6DKL8_9BURK</name>
<evidence type="ECO:0000313" key="3">
    <source>
        <dbReference type="Proteomes" id="UP000521868"/>
    </source>
</evidence>
<comment type="caution">
    <text evidence="2">The sequence shown here is derived from an EMBL/GenBank/DDBJ whole genome shotgun (WGS) entry which is preliminary data.</text>
</comment>
<proteinExistence type="predicted"/>
<accession>A0A7X6DKL8</accession>
<gene>
    <name evidence="2" type="ORF">RAMLITH_23655</name>
</gene>
<sequence>MPSRPTPQPAVLPRDQAFWLGATVLVLGQLVAFWMLCSQQVRKAEVRNAAMQVERLALADCLRYVPHATLTSCAQRVAPLDGRALAGARANAAPGVVPVNYVYQ</sequence>
<reference evidence="2 3" key="1">
    <citation type="journal article" date="2020" name="Nature">
        <title>Bacterial chemolithoautotrophy via manganese oxidation.</title>
        <authorList>
            <person name="Yu H."/>
            <person name="Leadbetter J.R."/>
        </authorList>
    </citation>
    <scope>NUCLEOTIDE SEQUENCE [LARGE SCALE GENOMIC DNA]</scope>
    <source>
        <strain evidence="2 3">RBP-1</strain>
    </source>
</reference>
<feature type="transmembrane region" description="Helical" evidence="1">
    <location>
        <begin position="17"/>
        <end position="37"/>
    </location>
</feature>
<dbReference type="RefSeq" id="WP_168109958.1">
    <property type="nucleotide sequence ID" value="NZ_VTOX01000012.1"/>
</dbReference>
<evidence type="ECO:0000313" key="2">
    <source>
        <dbReference type="EMBL" id="NKE68824.1"/>
    </source>
</evidence>
<keyword evidence="1" id="KW-0812">Transmembrane</keyword>